<sequence>MFLFQKKKTPQELLRENKRMLDKSIRELDRERVGLQNQEKKLILEIKKAAKQGQMDAVKVMAKSLVRNRHAVTKMYSLKSQLQAVSLRMATLKSTQAMADAMKGATKAMGMMNKQMNLPALTKIMREFERQNEKMDMTSEMMGDAIDDAFEGEGEEEETDELVSQVLDEIGVDLDTNMVSAPARGNKASQQEAAPEAAGQHAEPMGQSAGGGDAGGGGGGLDDDLQARLNNLRKP</sequence>
<dbReference type="Gene3D" id="6.10.140.1230">
    <property type="match status" value="1"/>
</dbReference>
<name>A0AAW1SBE5_9CHLO</name>
<comment type="caution">
    <text evidence="3">The sequence shown here is derived from an EMBL/GenBank/DDBJ whole genome shotgun (WGS) entry which is preliminary data.</text>
</comment>
<dbReference type="AlphaFoldDB" id="A0AAW1SBE5"/>
<dbReference type="Pfam" id="PF03357">
    <property type="entry name" value="Snf7"/>
    <property type="match status" value="1"/>
</dbReference>
<evidence type="ECO:0008006" key="5">
    <source>
        <dbReference type="Google" id="ProtNLM"/>
    </source>
</evidence>
<evidence type="ECO:0000256" key="2">
    <source>
        <dbReference type="SAM" id="MobiDB-lite"/>
    </source>
</evidence>
<protein>
    <recommendedName>
        <fullName evidence="5">Charged multivesicular body protein 2a</fullName>
    </recommendedName>
</protein>
<dbReference type="Proteomes" id="UP001438707">
    <property type="component" value="Unassembled WGS sequence"/>
</dbReference>
<feature type="coiled-coil region" evidence="1">
    <location>
        <begin position="11"/>
        <end position="45"/>
    </location>
</feature>
<evidence type="ECO:0000313" key="3">
    <source>
        <dbReference type="EMBL" id="KAK9843142.1"/>
    </source>
</evidence>
<gene>
    <name evidence="3" type="ORF">WJX74_007637</name>
</gene>
<evidence type="ECO:0000256" key="1">
    <source>
        <dbReference type="SAM" id="Coils"/>
    </source>
</evidence>
<reference evidence="3 4" key="1">
    <citation type="journal article" date="2024" name="Nat. Commun.">
        <title>Phylogenomics reveals the evolutionary origins of lichenization in chlorophyte algae.</title>
        <authorList>
            <person name="Puginier C."/>
            <person name="Libourel C."/>
            <person name="Otte J."/>
            <person name="Skaloud P."/>
            <person name="Haon M."/>
            <person name="Grisel S."/>
            <person name="Petersen M."/>
            <person name="Berrin J.G."/>
            <person name="Delaux P.M."/>
            <person name="Dal Grande F."/>
            <person name="Keller J."/>
        </authorList>
    </citation>
    <scope>NUCLEOTIDE SEQUENCE [LARGE SCALE GENOMIC DNA]</scope>
    <source>
        <strain evidence="3 4">SAG 2145</strain>
    </source>
</reference>
<organism evidence="3 4">
    <name type="scientific">Apatococcus lobatus</name>
    <dbReference type="NCBI Taxonomy" id="904363"/>
    <lineage>
        <taxon>Eukaryota</taxon>
        <taxon>Viridiplantae</taxon>
        <taxon>Chlorophyta</taxon>
        <taxon>core chlorophytes</taxon>
        <taxon>Trebouxiophyceae</taxon>
        <taxon>Chlorellales</taxon>
        <taxon>Chlorellaceae</taxon>
        <taxon>Apatococcus</taxon>
    </lineage>
</organism>
<dbReference type="PANTHER" id="PTHR10476">
    <property type="entry name" value="CHARGED MULTIVESICULAR BODY PROTEIN"/>
    <property type="match status" value="1"/>
</dbReference>
<proteinExistence type="predicted"/>
<feature type="region of interest" description="Disordered" evidence="2">
    <location>
        <begin position="180"/>
        <end position="235"/>
    </location>
</feature>
<accession>A0AAW1SBE5</accession>
<evidence type="ECO:0000313" key="4">
    <source>
        <dbReference type="Proteomes" id="UP001438707"/>
    </source>
</evidence>
<dbReference type="EMBL" id="JALJOS010000002">
    <property type="protein sequence ID" value="KAK9843142.1"/>
    <property type="molecule type" value="Genomic_DNA"/>
</dbReference>
<keyword evidence="1" id="KW-0175">Coiled coil</keyword>
<feature type="compositionally biased region" description="Gly residues" evidence="2">
    <location>
        <begin position="208"/>
        <end position="220"/>
    </location>
</feature>
<dbReference type="GO" id="GO:0007034">
    <property type="term" value="P:vacuolar transport"/>
    <property type="evidence" value="ECO:0007669"/>
    <property type="project" value="InterPro"/>
</dbReference>
<keyword evidence="4" id="KW-1185">Reference proteome</keyword>
<dbReference type="InterPro" id="IPR005024">
    <property type="entry name" value="Snf7_fam"/>
</dbReference>